<dbReference type="SUPFAM" id="SSF50370">
    <property type="entry name" value="Ricin B-like lectins"/>
    <property type="match status" value="2"/>
</dbReference>
<comment type="caution">
    <text evidence="2">The sequence shown here is derived from an EMBL/GenBank/DDBJ whole genome shotgun (WGS) entry which is preliminary data.</text>
</comment>
<protein>
    <recommendedName>
        <fullName evidence="1">PH domain-containing protein</fullName>
    </recommendedName>
</protein>
<dbReference type="PANTHER" id="PTHR31257">
    <property type="entry name" value="RICIN B-LIKE LECTIN EULS3"/>
    <property type="match status" value="1"/>
</dbReference>
<dbReference type="Proteomes" id="UP001054889">
    <property type="component" value="Unassembled WGS sequence"/>
</dbReference>
<reference evidence="2" key="2">
    <citation type="submission" date="2021-12" db="EMBL/GenBank/DDBJ databases">
        <title>Resequencing data analysis of finger millet.</title>
        <authorList>
            <person name="Hatakeyama M."/>
            <person name="Aluri S."/>
            <person name="Balachadran M.T."/>
            <person name="Sivarajan S.R."/>
            <person name="Poveda L."/>
            <person name="Shimizu-Inatsugi R."/>
            <person name="Schlapbach R."/>
            <person name="Sreeman S.M."/>
            <person name="Shimizu K.K."/>
        </authorList>
    </citation>
    <scope>NUCLEOTIDE SEQUENCE</scope>
</reference>
<evidence type="ECO:0000313" key="3">
    <source>
        <dbReference type="Proteomes" id="UP001054889"/>
    </source>
</evidence>
<accession>A0AAV5CNC4</accession>
<dbReference type="InterPro" id="IPR001849">
    <property type="entry name" value="PH_domain"/>
</dbReference>
<sequence>MFGFFGRNTEATPKPTFRVFSKADERRCLAVRDGTLVLAAADPGDERQHWTKDVRYSRVVKDEEDHPVFSLVNAPTGLAVQRSLGPGHPVGTLFPFDLDCWFACWLGSTRTTTTDLRKAFGCIRIMHNVDLTMDAPLISDGGAVVLSYIKGGNRSDGQSWKTLPWNGETSDLDGLHSMPTSRIYCKADEGFSVTIRDGAICLGRTNPGDKYQHWIVDKRPGDTIRDMDAYPAFALVNKVSGEAISEQSCTLKLKSYNPNFLDVSVLWTTSPDFGHGFRCIHGVDNISRNFDAYYREAKKDKPVISQRIRNLVLQGYRVQDMEDEDDHGGKVRDGARIGLSHWCEGDNLQWKIIPWCKSPCDAHLTSYFPVAAAFP</sequence>
<dbReference type="AlphaFoldDB" id="A0AAV5CNC4"/>
<dbReference type="PANTHER" id="PTHR31257:SF21">
    <property type="entry name" value="OS07G0683600 PROTEIN"/>
    <property type="match status" value="1"/>
</dbReference>
<dbReference type="CDD" id="cd23431">
    <property type="entry name" value="beta-trefoil_Ricin_AtEULS3-like"/>
    <property type="match status" value="1"/>
</dbReference>
<evidence type="ECO:0000313" key="2">
    <source>
        <dbReference type="EMBL" id="GJN00044.1"/>
    </source>
</evidence>
<dbReference type="InterPro" id="IPR035992">
    <property type="entry name" value="Ricin_B-like_lectins"/>
</dbReference>
<dbReference type="InterPro" id="IPR040249">
    <property type="entry name" value="Ricin_B-like_lectin_EULS3-like"/>
</dbReference>
<reference evidence="2" key="1">
    <citation type="journal article" date="2018" name="DNA Res.">
        <title>Multiple hybrid de novo genome assembly of finger millet, an orphan allotetraploid crop.</title>
        <authorList>
            <person name="Hatakeyama M."/>
            <person name="Aluri S."/>
            <person name="Balachadran M.T."/>
            <person name="Sivarajan S.R."/>
            <person name="Patrignani A."/>
            <person name="Gruter S."/>
            <person name="Poveda L."/>
            <person name="Shimizu-Inatsugi R."/>
            <person name="Baeten J."/>
            <person name="Francoijs K.J."/>
            <person name="Nataraja K.N."/>
            <person name="Reddy Y.A.N."/>
            <person name="Phadnis S."/>
            <person name="Ravikumar R.L."/>
            <person name="Schlapbach R."/>
            <person name="Sreeman S.M."/>
            <person name="Shimizu K.K."/>
        </authorList>
    </citation>
    <scope>NUCLEOTIDE SEQUENCE</scope>
</reference>
<dbReference type="EMBL" id="BQKI01000008">
    <property type="protein sequence ID" value="GJN00044.1"/>
    <property type="molecule type" value="Genomic_DNA"/>
</dbReference>
<evidence type="ECO:0000259" key="1">
    <source>
        <dbReference type="PROSITE" id="PS50003"/>
    </source>
</evidence>
<gene>
    <name evidence="2" type="primary">ga17193</name>
    <name evidence="2" type="ORF">PR202_ga17193</name>
</gene>
<organism evidence="2 3">
    <name type="scientific">Eleusine coracana subsp. coracana</name>
    <dbReference type="NCBI Taxonomy" id="191504"/>
    <lineage>
        <taxon>Eukaryota</taxon>
        <taxon>Viridiplantae</taxon>
        <taxon>Streptophyta</taxon>
        <taxon>Embryophyta</taxon>
        <taxon>Tracheophyta</taxon>
        <taxon>Spermatophyta</taxon>
        <taxon>Magnoliopsida</taxon>
        <taxon>Liliopsida</taxon>
        <taxon>Poales</taxon>
        <taxon>Poaceae</taxon>
        <taxon>PACMAD clade</taxon>
        <taxon>Chloridoideae</taxon>
        <taxon>Cynodonteae</taxon>
        <taxon>Eleusininae</taxon>
        <taxon>Eleusine</taxon>
    </lineage>
</organism>
<dbReference type="PROSITE" id="PS50003">
    <property type="entry name" value="PH_DOMAIN"/>
    <property type="match status" value="1"/>
</dbReference>
<proteinExistence type="predicted"/>
<feature type="domain" description="PH" evidence="1">
    <location>
        <begin position="1"/>
        <end position="59"/>
    </location>
</feature>
<name>A0AAV5CNC4_ELECO</name>
<keyword evidence="3" id="KW-1185">Reference proteome</keyword>